<comment type="caution">
    <text evidence="2">The sequence shown here is derived from an EMBL/GenBank/DDBJ whole genome shotgun (WGS) entry which is preliminary data.</text>
</comment>
<gene>
    <name evidence="2" type="ORF">CDD81_3160</name>
</gene>
<feature type="region of interest" description="Disordered" evidence="1">
    <location>
        <begin position="30"/>
        <end position="50"/>
    </location>
</feature>
<dbReference type="Proteomes" id="UP000226192">
    <property type="component" value="Unassembled WGS sequence"/>
</dbReference>
<dbReference type="AlphaFoldDB" id="A0A2C5XVS6"/>
<dbReference type="EMBL" id="NJET01000202">
    <property type="protein sequence ID" value="PHH59493.1"/>
    <property type="molecule type" value="Genomic_DNA"/>
</dbReference>
<evidence type="ECO:0000313" key="3">
    <source>
        <dbReference type="Proteomes" id="UP000226192"/>
    </source>
</evidence>
<organism evidence="2 3">
    <name type="scientific">Ophiocordyceps australis</name>
    <dbReference type="NCBI Taxonomy" id="1399860"/>
    <lineage>
        <taxon>Eukaryota</taxon>
        <taxon>Fungi</taxon>
        <taxon>Dikarya</taxon>
        <taxon>Ascomycota</taxon>
        <taxon>Pezizomycotina</taxon>
        <taxon>Sordariomycetes</taxon>
        <taxon>Hypocreomycetidae</taxon>
        <taxon>Hypocreales</taxon>
        <taxon>Ophiocordycipitaceae</taxon>
        <taxon>Ophiocordyceps</taxon>
    </lineage>
</organism>
<proteinExistence type="predicted"/>
<evidence type="ECO:0000256" key="1">
    <source>
        <dbReference type="SAM" id="MobiDB-lite"/>
    </source>
</evidence>
<accession>A0A2C5XVS6</accession>
<sequence>MASLAPSIRPMLRQQPALLRRLAARRLESSVADRAAGAARDTASKARDYQAKAQQGLSRVSNWRSYGPSRGFC</sequence>
<evidence type="ECO:0000313" key="2">
    <source>
        <dbReference type="EMBL" id="PHH59493.1"/>
    </source>
</evidence>
<keyword evidence="3" id="KW-1185">Reference proteome</keyword>
<reference evidence="2 3" key="1">
    <citation type="submission" date="2017-06" db="EMBL/GenBank/DDBJ databases">
        <title>Ant-infecting Ophiocordyceps genomes reveal a high diversity of potential behavioral manipulation genes and a possible major role for enterotoxins.</title>
        <authorList>
            <person name="De Bekker C."/>
            <person name="Evans H.C."/>
            <person name="Brachmann A."/>
            <person name="Hughes D.P."/>
        </authorList>
    </citation>
    <scope>NUCLEOTIDE SEQUENCE [LARGE SCALE GENOMIC DNA]</scope>
    <source>
        <strain evidence="2 3">Map64</strain>
    </source>
</reference>
<feature type="compositionally biased region" description="Low complexity" evidence="1">
    <location>
        <begin position="30"/>
        <end position="41"/>
    </location>
</feature>
<name>A0A2C5XVS6_9HYPO</name>
<protein>
    <submittedName>
        <fullName evidence="2">Uncharacterized protein</fullName>
    </submittedName>
</protein>